<keyword evidence="10 13" id="KW-1133">Transmembrane helix</keyword>
<dbReference type="InterPro" id="IPR008250">
    <property type="entry name" value="ATPase_P-typ_transduc_dom_A_sf"/>
</dbReference>
<dbReference type="SFLD" id="SFLDG00002">
    <property type="entry name" value="C1.7:_P-type_atpase_like"/>
    <property type="match status" value="1"/>
</dbReference>
<comment type="similarity">
    <text evidence="3 13">Belongs to the cation transport ATPase (P-type) (TC 3.A.3) family. Type IV subfamily.</text>
</comment>
<evidence type="ECO:0000256" key="1">
    <source>
        <dbReference type="ARBA" id="ARBA00004141"/>
    </source>
</evidence>
<feature type="transmembrane region" description="Helical" evidence="13">
    <location>
        <begin position="1003"/>
        <end position="1028"/>
    </location>
</feature>
<dbReference type="InterPro" id="IPR006539">
    <property type="entry name" value="P-type_ATPase_IV"/>
</dbReference>
<keyword evidence="8 13" id="KW-0460">Magnesium</keyword>
<dbReference type="Gene3D" id="2.70.150.10">
    <property type="entry name" value="Calcium-transporting ATPase, cytoplasmic transduction domain A"/>
    <property type="match status" value="1"/>
</dbReference>
<proteinExistence type="inferred from homology"/>
<dbReference type="PANTHER" id="PTHR24092">
    <property type="entry name" value="PROBABLE PHOSPHOLIPID-TRANSPORTING ATPASE"/>
    <property type="match status" value="1"/>
</dbReference>
<dbReference type="EMBL" id="BAAFRS010000080">
    <property type="protein sequence ID" value="GAB1221378.1"/>
    <property type="molecule type" value="Genomic_DNA"/>
</dbReference>
<evidence type="ECO:0000256" key="11">
    <source>
        <dbReference type="ARBA" id="ARBA00023136"/>
    </source>
</evidence>
<dbReference type="PANTHER" id="PTHR24092:SF150">
    <property type="entry name" value="PHOSPHOLIPID-TRANSPORTING ATPASE"/>
    <property type="match status" value="1"/>
</dbReference>
<protein>
    <recommendedName>
        <fullName evidence="13">Phospholipid-transporting ATPase</fullName>
        <ecNumber evidence="13">7.6.2.1</ecNumber>
    </recommendedName>
</protein>
<name>A0ABQ0DET6_9EUKA</name>
<evidence type="ECO:0000256" key="12">
    <source>
        <dbReference type="ARBA" id="ARBA00034036"/>
    </source>
</evidence>
<dbReference type="NCBIfam" id="TIGR01494">
    <property type="entry name" value="ATPase_P-type"/>
    <property type="match status" value="1"/>
</dbReference>
<feature type="domain" description="P-type ATPase C-terminal" evidence="16">
    <location>
        <begin position="798"/>
        <end position="1044"/>
    </location>
</feature>
<reference evidence="17 18" key="1">
    <citation type="journal article" date="2019" name="PLoS Negl. Trop. Dis.">
        <title>Whole genome sequencing of Entamoeba nuttalli reveals mammalian host-related molecular signatures and a novel octapeptide-repeat surface protein.</title>
        <authorList>
            <person name="Tanaka M."/>
            <person name="Makiuchi T."/>
            <person name="Komiyama T."/>
            <person name="Shiina T."/>
            <person name="Osaki K."/>
            <person name="Tachibana H."/>
        </authorList>
    </citation>
    <scope>NUCLEOTIDE SEQUENCE [LARGE SCALE GENOMIC DNA]</scope>
    <source>
        <strain evidence="17 18">P19-061405</strain>
    </source>
</reference>
<keyword evidence="18" id="KW-1185">Reference proteome</keyword>
<evidence type="ECO:0000256" key="10">
    <source>
        <dbReference type="ARBA" id="ARBA00022989"/>
    </source>
</evidence>
<dbReference type="InterPro" id="IPR023298">
    <property type="entry name" value="ATPase_P-typ_TM_dom_sf"/>
</dbReference>
<evidence type="ECO:0000256" key="7">
    <source>
        <dbReference type="ARBA" id="ARBA00022840"/>
    </source>
</evidence>
<dbReference type="NCBIfam" id="TIGR01652">
    <property type="entry name" value="ATPase-Plipid"/>
    <property type="match status" value="1"/>
</dbReference>
<keyword evidence="5" id="KW-0479">Metal-binding</keyword>
<sequence>MEKEIEMTKWEEEKEEKKRLTRSIYVNMEQSTKQHVKKNYVPSRGYGKIGIIIKICIEETTRISFIYFLLISIIEGVIDKEKEGTTLAPLIVLITVTCIKEWIEEYGRIKKEEEETKEKVVIIKGESRRRIRIKDIKEGDMIELDENETVPCDCIILQGKASIETTESNGRNELEKKEGIKIIQRMTEEEMRKEEMSFYIEEPNEKEEEFEGKVHIGKEEEKVGIKNFIRKGSIIRSEGRIIVLACYIGKETKSVMRKEKRRKKRSYIDNMKEYYIMIMIIIFLIMGIISSELYKRWGEEKGGWYINYATKTRWRILLERIYEYSSIIPISVIVTIEIARSLQKRNIEMDEDMKNKKGKVKGKNSGLNEELGRVSHILTDKTGTLTSKYFVFTKCSIGGKIYGKKEYEESEEEELGLIERNERNEEEKRLIDRKERKEEEINIVEIDTKEIIEDYQRKGKQGKIIEEFFKALIICQTVEVKQDEEEIEYFSETKEELAIVAGSKECGFELIESSEESISINIKEKQIGYRILKRYEGEEGKKSVIVYDGKEVSLYCKGREKSMSERLKMKAINGKILKQNEEFNEEGYLTMIIGMKKMKVEEYIEWVEKGEKEEEIEKDLMLIGVTCVEEELEKGVKESIKKFQEAGIKVWMVTGDKRERAINVGKSSGIINKERITTNIKIRNEEESEKQIEKEYQIRKRNKKERGNNLIIDGESIEYCLKEKNKKKIQKIIEYSENAIFCECTRKQKGEIVKIIQEGENNSVLAVGDSINDIDMINKANIGVGIIKDKEEESEASKIADYSIAEFRFLVKLILVHGRYCYRQIGITLFYSIYKNVILLMCEFIYNMFCGNSRIPIIPKSVKIEYNSLFTSLPILIFSIFDRDIPPYIIYKYPKLYKNKDYISSISFCWWLLNGILSSITIFFISYVVMYNESILIDGKVVNYDGFTFTIFVSIFIVVTLKVFFITKRYTVLNFIGLGFSIILFIGLLLLQQEFPFFDNWVWYRVFIQMLQTHVFYALVLLIPLILFSKDFLWRHLKRKFIPSPNHIAEELSYKNMSKTYNTIKSIHERDLFFQTSWHLPQNQHDYLDFSDSESDSFDLDHQNELELTKY</sequence>
<dbReference type="PRINTS" id="PR00119">
    <property type="entry name" value="CATATPASE"/>
</dbReference>
<feature type="transmembrane region" description="Helical" evidence="13">
    <location>
        <begin position="902"/>
        <end position="927"/>
    </location>
</feature>
<evidence type="ECO:0000256" key="14">
    <source>
        <dbReference type="SAM" id="Coils"/>
    </source>
</evidence>
<dbReference type="Gene3D" id="3.40.50.1000">
    <property type="entry name" value="HAD superfamily/HAD-like"/>
    <property type="match status" value="1"/>
</dbReference>
<dbReference type="Proteomes" id="UP001628156">
    <property type="component" value="Unassembled WGS sequence"/>
</dbReference>
<keyword evidence="11 13" id="KW-0472">Membrane</keyword>
<organism evidence="17 18">
    <name type="scientific">Entamoeba nuttalli</name>
    <dbReference type="NCBI Taxonomy" id="412467"/>
    <lineage>
        <taxon>Eukaryota</taxon>
        <taxon>Amoebozoa</taxon>
        <taxon>Evosea</taxon>
        <taxon>Archamoebae</taxon>
        <taxon>Mastigamoebida</taxon>
        <taxon>Entamoebidae</taxon>
        <taxon>Entamoeba</taxon>
    </lineage>
</organism>
<dbReference type="SFLD" id="SFLDS00003">
    <property type="entry name" value="Haloacid_Dehalogenase"/>
    <property type="match status" value="1"/>
</dbReference>
<feature type="coiled-coil region" evidence="14">
    <location>
        <begin position="407"/>
        <end position="447"/>
    </location>
</feature>
<evidence type="ECO:0000256" key="5">
    <source>
        <dbReference type="ARBA" id="ARBA00022723"/>
    </source>
</evidence>
<dbReference type="EC" id="7.6.2.1" evidence="13"/>
<dbReference type="InterPro" id="IPR036412">
    <property type="entry name" value="HAD-like_sf"/>
</dbReference>
<evidence type="ECO:0000259" key="15">
    <source>
        <dbReference type="Pfam" id="PF00122"/>
    </source>
</evidence>
<keyword evidence="6 13" id="KW-0547">Nucleotide-binding</keyword>
<feature type="transmembrane region" description="Helical" evidence="13">
    <location>
        <begin position="829"/>
        <end position="849"/>
    </location>
</feature>
<keyword evidence="7 13" id="KW-0067">ATP-binding</keyword>
<dbReference type="PROSITE" id="PS00154">
    <property type="entry name" value="ATPASE_E1_E2"/>
    <property type="match status" value="1"/>
</dbReference>
<dbReference type="InterPro" id="IPR018303">
    <property type="entry name" value="ATPase_P-typ_P_site"/>
</dbReference>
<dbReference type="InterPro" id="IPR044492">
    <property type="entry name" value="P_typ_ATPase_HD_dom"/>
</dbReference>
<keyword evidence="9 13" id="KW-1278">Translocase</keyword>
<gene>
    <name evidence="17" type="ORF">ENUP19_0080G0016</name>
</gene>
<dbReference type="SUPFAM" id="SSF56784">
    <property type="entry name" value="HAD-like"/>
    <property type="match status" value="1"/>
</dbReference>
<feature type="transmembrane region" description="Helical" evidence="13">
    <location>
        <begin position="947"/>
        <end position="965"/>
    </location>
</feature>
<comment type="subcellular location">
    <subcellularLocation>
        <location evidence="2">Endomembrane system</location>
    </subcellularLocation>
    <subcellularLocation>
        <location evidence="1 13">Membrane</location>
        <topology evidence="1 13">Multi-pass membrane protein</topology>
    </subcellularLocation>
</comment>
<feature type="domain" description="P-type ATPase A" evidence="15">
    <location>
        <begin position="116"/>
        <end position="187"/>
    </location>
</feature>
<dbReference type="SFLD" id="SFLDF00027">
    <property type="entry name" value="p-type_atpase"/>
    <property type="match status" value="1"/>
</dbReference>
<evidence type="ECO:0000313" key="18">
    <source>
        <dbReference type="Proteomes" id="UP001628156"/>
    </source>
</evidence>
<dbReference type="InterPro" id="IPR001757">
    <property type="entry name" value="P_typ_ATPase"/>
</dbReference>
<evidence type="ECO:0000256" key="6">
    <source>
        <dbReference type="ARBA" id="ARBA00022741"/>
    </source>
</evidence>
<dbReference type="InterPro" id="IPR059000">
    <property type="entry name" value="ATPase_P-type_domA"/>
</dbReference>
<dbReference type="SUPFAM" id="SSF81653">
    <property type="entry name" value="Calcium ATPase, transduction domain A"/>
    <property type="match status" value="1"/>
</dbReference>
<dbReference type="InterPro" id="IPR023214">
    <property type="entry name" value="HAD_sf"/>
</dbReference>
<evidence type="ECO:0000256" key="4">
    <source>
        <dbReference type="ARBA" id="ARBA00022692"/>
    </source>
</evidence>
<evidence type="ECO:0000259" key="16">
    <source>
        <dbReference type="Pfam" id="PF16212"/>
    </source>
</evidence>
<evidence type="ECO:0000313" key="17">
    <source>
        <dbReference type="EMBL" id="GAB1221378.1"/>
    </source>
</evidence>
<evidence type="ECO:0000256" key="13">
    <source>
        <dbReference type="RuleBase" id="RU362033"/>
    </source>
</evidence>
<evidence type="ECO:0000256" key="3">
    <source>
        <dbReference type="ARBA" id="ARBA00008109"/>
    </source>
</evidence>
<evidence type="ECO:0000256" key="2">
    <source>
        <dbReference type="ARBA" id="ARBA00004308"/>
    </source>
</evidence>
<accession>A0ABQ0DET6</accession>
<keyword evidence="4 13" id="KW-0812">Transmembrane</keyword>
<dbReference type="InterPro" id="IPR032630">
    <property type="entry name" value="P_typ_ATPase_c"/>
</dbReference>
<feature type="transmembrane region" description="Helical" evidence="13">
    <location>
        <begin position="274"/>
        <end position="294"/>
    </location>
</feature>
<evidence type="ECO:0000256" key="8">
    <source>
        <dbReference type="ARBA" id="ARBA00022842"/>
    </source>
</evidence>
<feature type="transmembrane region" description="Helical" evidence="13">
    <location>
        <begin position="972"/>
        <end position="991"/>
    </location>
</feature>
<dbReference type="SUPFAM" id="SSF81665">
    <property type="entry name" value="Calcium ATPase, transmembrane domain M"/>
    <property type="match status" value="1"/>
</dbReference>
<keyword evidence="14" id="KW-0175">Coiled coil</keyword>
<evidence type="ECO:0000256" key="9">
    <source>
        <dbReference type="ARBA" id="ARBA00022967"/>
    </source>
</evidence>
<dbReference type="Pfam" id="PF16212">
    <property type="entry name" value="PhoLip_ATPase_C"/>
    <property type="match status" value="1"/>
</dbReference>
<dbReference type="Pfam" id="PF00122">
    <property type="entry name" value="E1-E2_ATPase"/>
    <property type="match status" value="1"/>
</dbReference>
<comment type="caution">
    <text evidence="17">The sequence shown here is derived from an EMBL/GenBank/DDBJ whole genome shotgun (WGS) entry which is preliminary data.</text>
</comment>
<comment type="catalytic activity">
    <reaction evidence="12 13">
        <text>ATP + H2O + phospholipidSide 1 = ADP + phosphate + phospholipidSide 2.</text>
        <dbReference type="EC" id="7.6.2.1"/>
    </reaction>
</comment>